<evidence type="ECO:0000256" key="4">
    <source>
        <dbReference type="ARBA" id="ARBA00022679"/>
    </source>
</evidence>
<dbReference type="InterPro" id="IPR009014">
    <property type="entry name" value="Transketo_C/PFOR_II"/>
</dbReference>
<dbReference type="InterPro" id="IPR033248">
    <property type="entry name" value="Transketolase_C"/>
</dbReference>
<evidence type="ECO:0000256" key="9">
    <source>
        <dbReference type="ARBA" id="ARBA00023229"/>
    </source>
</evidence>
<feature type="binding site" evidence="10">
    <location>
        <position position="146"/>
    </location>
    <ligand>
        <name>Mg(2+)</name>
        <dbReference type="ChEBI" id="CHEBI:18420"/>
    </ligand>
</feature>
<dbReference type="CDD" id="cd02007">
    <property type="entry name" value="TPP_DXS"/>
    <property type="match status" value="1"/>
</dbReference>
<dbReference type="Proteomes" id="UP000342249">
    <property type="component" value="Unassembled WGS sequence"/>
</dbReference>
<dbReference type="GO" id="GO:0016114">
    <property type="term" value="P:terpenoid biosynthetic process"/>
    <property type="evidence" value="ECO:0007669"/>
    <property type="project" value="UniProtKB-UniRule"/>
</dbReference>
<feature type="binding site" evidence="10">
    <location>
        <position position="175"/>
    </location>
    <ligand>
        <name>Mg(2+)</name>
        <dbReference type="ChEBI" id="CHEBI:18420"/>
    </ligand>
</feature>
<dbReference type="GO" id="GO:0009228">
    <property type="term" value="P:thiamine biosynthetic process"/>
    <property type="evidence" value="ECO:0007669"/>
    <property type="project" value="UniProtKB-UniRule"/>
</dbReference>
<feature type="binding site" evidence="10">
    <location>
        <position position="366"/>
    </location>
    <ligand>
        <name>thiamine diphosphate</name>
        <dbReference type="ChEBI" id="CHEBI:58937"/>
    </ligand>
</feature>
<dbReference type="Gene3D" id="3.40.50.920">
    <property type="match status" value="1"/>
</dbReference>
<dbReference type="UniPathway" id="UPA00064">
    <property type="reaction ID" value="UER00091"/>
</dbReference>
<dbReference type="Gene3D" id="3.40.50.970">
    <property type="match status" value="2"/>
</dbReference>
<evidence type="ECO:0000256" key="8">
    <source>
        <dbReference type="ARBA" id="ARBA00023052"/>
    </source>
</evidence>
<comment type="similarity">
    <text evidence="2 10">Belongs to the transketolase family. DXPS subfamily.</text>
</comment>
<evidence type="ECO:0000259" key="11">
    <source>
        <dbReference type="SMART" id="SM00861"/>
    </source>
</evidence>
<evidence type="ECO:0000256" key="2">
    <source>
        <dbReference type="ARBA" id="ARBA00011081"/>
    </source>
</evidence>
<dbReference type="AlphaFoldDB" id="A0A5N7J2T0"/>
<dbReference type="NCBIfam" id="NF003933">
    <property type="entry name" value="PRK05444.2-2"/>
    <property type="match status" value="1"/>
</dbReference>
<dbReference type="GO" id="GO:0008661">
    <property type="term" value="F:1-deoxy-D-xylulose-5-phosphate synthase activity"/>
    <property type="evidence" value="ECO:0007669"/>
    <property type="project" value="UniProtKB-UniRule"/>
</dbReference>
<keyword evidence="9 10" id="KW-0414">Isoprene biosynthesis</keyword>
<proteinExistence type="inferred from homology"/>
<dbReference type="PROSITE" id="PS00802">
    <property type="entry name" value="TRANSKETOLASE_2"/>
    <property type="match status" value="1"/>
</dbReference>
<comment type="cofactor">
    <cofactor evidence="10">
        <name>thiamine diphosphate</name>
        <dbReference type="ChEBI" id="CHEBI:58937"/>
    </cofactor>
    <text evidence="10">Binds 1 thiamine pyrophosphate per subunit.</text>
</comment>
<dbReference type="PROSITE" id="PS00801">
    <property type="entry name" value="TRANSKETOLASE_1"/>
    <property type="match status" value="1"/>
</dbReference>
<comment type="function">
    <text evidence="10">Catalyzes the acyloin condensation reaction between C atoms 2 and 3 of pyruvate and glyceraldehyde 3-phosphate to yield 1-deoxy-D-xylulose-5-phosphate (DXP).</text>
</comment>
<dbReference type="EMBL" id="SPSF01000032">
    <property type="protein sequence ID" value="MPQ63047.1"/>
    <property type="molecule type" value="Genomic_DNA"/>
</dbReference>
<dbReference type="HAMAP" id="MF_00315">
    <property type="entry name" value="DXP_synth"/>
    <property type="match status" value="1"/>
</dbReference>
<protein>
    <recommendedName>
        <fullName evidence="10">1-deoxy-D-xylulose-5-phosphate synthase</fullName>
        <ecNumber evidence="10">2.2.1.7</ecNumber>
    </recommendedName>
    <alternativeName>
        <fullName evidence="10">1-deoxyxylulose-5-phosphate synthase</fullName>
        <shortName evidence="10">DXP synthase</shortName>
        <shortName evidence="10">DXPS</shortName>
    </alternativeName>
</protein>
<reference evidence="12 13" key="1">
    <citation type="journal article" date="2019" name="Lett. Appl. Microbiol.">
        <title>A case of 'blown pack' spoilage of vacuum-packaged pork likely associated with Clostridium estertheticum in Canada.</title>
        <authorList>
            <person name="Zhang P."/>
            <person name="Ward P."/>
            <person name="McMullen L.M."/>
            <person name="Yang X."/>
        </authorList>
    </citation>
    <scope>NUCLEOTIDE SEQUENCE [LARGE SCALE GENOMIC DNA]</scope>
    <source>
        <strain evidence="12 13">MA19</strain>
    </source>
</reference>
<keyword evidence="8 10" id="KW-0786">Thiamine pyrophosphate</keyword>
<organism evidence="12 13">
    <name type="scientific">Clostridium estertheticum</name>
    <dbReference type="NCBI Taxonomy" id="238834"/>
    <lineage>
        <taxon>Bacteria</taxon>
        <taxon>Bacillati</taxon>
        <taxon>Bacillota</taxon>
        <taxon>Clostridia</taxon>
        <taxon>Eubacteriales</taxon>
        <taxon>Clostridiaceae</taxon>
        <taxon>Clostridium</taxon>
    </lineage>
</organism>
<dbReference type="Pfam" id="PF02779">
    <property type="entry name" value="Transket_pyr"/>
    <property type="match status" value="1"/>
</dbReference>
<dbReference type="GO" id="GO:0005829">
    <property type="term" value="C:cytosol"/>
    <property type="evidence" value="ECO:0007669"/>
    <property type="project" value="TreeGrafter"/>
</dbReference>
<keyword evidence="4 10" id="KW-0808">Transferase</keyword>
<keyword evidence="7 10" id="KW-0784">Thiamine biosynthesis</keyword>
<dbReference type="SMART" id="SM00861">
    <property type="entry name" value="Transket_pyr"/>
    <property type="match status" value="1"/>
</dbReference>
<dbReference type="GO" id="GO:0019288">
    <property type="term" value="P:isopentenyl diphosphate biosynthetic process, methylerythritol 4-phosphate pathway"/>
    <property type="evidence" value="ECO:0007669"/>
    <property type="project" value="TreeGrafter"/>
</dbReference>
<dbReference type="Pfam" id="PF13292">
    <property type="entry name" value="DXP_synthase_N"/>
    <property type="match status" value="1"/>
</dbReference>
<evidence type="ECO:0000256" key="6">
    <source>
        <dbReference type="ARBA" id="ARBA00022842"/>
    </source>
</evidence>
<dbReference type="SUPFAM" id="SSF52922">
    <property type="entry name" value="TK C-terminal domain-like"/>
    <property type="match status" value="1"/>
</dbReference>
<dbReference type="PANTHER" id="PTHR43322:SF5">
    <property type="entry name" value="1-DEOXY-D-XYLULOSE-5-PHOSPHATE SYNTHASE, CHLOROPLASTIC"/>
    <property type="match status" value="1"/>
</dbReference>
<dbReference type="InterPro" id="IPR049557">
    <property type="entry name" value="Transketolase_CS"/>
</dbReference>
<keyword evidence="6 10" id="KW-0460">Magnesium</keyword>
<evidence type="ECO:0000256" key="1">
    <source>
        <dbReference type="ARBA" id="ARBA00004980"/>
    </source>
</evidence>
<dbReference type="InterPro" id="IPR020826">
    <property type="entry name" value="Transketolase_BS"/>
</dbReference>
<keyword evidence="5 10" id="KW-0479">Metal-binding</keyword>
<dbReference type="Pfam" id="PF02780">
    <property type="entry name" value="Transketolase_C"/>
    <property type="match status" value="1"/>
</dbReference>
<evidence type="ECO:0000313" key="13">
    <source>
        <dbReference type="Proteomes" id="UP000342249"/>
    </source>
</evidence>
<dbReference type="FunFam" id="3.40.50.970:FF:000005">
    <property type="entry name" value="1-deoxy-D-xylulose-5-phosphate synthase"/>
    <property type="match status" value="1"/>
</dbReference>
<gene>
    <name evidence="10 12" type="primary">dxs</name>
    <name evidence="12" type="ORF">E4V82_13115</name>
</gene>
<comment type="catalytic activity">
    <reaction evidence="10">
        <text>D-glyceraldehyde 3-phosphate + pyruvate + H(+) = 1-deoxy-D-xylulose 5-phosphate + CO2</text>
        <dbReference type="Rhea" id="RHEA:12605"/>
        <dbReference type="ChEBI" id="CHEBI:15361"/>
        <dbReference type="ChEBI" id="CHEBI:15378"/>
        <dbReference type="ChEBI" id="CHEBI:16526"/>
        <dbReference type="ChEBI" id="CHEBI:57792"/>
        <dbReference type="ChEBI" id="CHEBI:59776"/>
        <dbReference type="EC" id="2.2.1.7"/>
    </reaction>
</comment>
<dbReference type="RefSeq" id="WP_152752618.1">
    <property type="nucleotide sequence ID" value="NZ_JAHLDO010000010.1"/>
</dbReference>
<feature type="binding site" evidence="10">
    <location>
        <position position="175"/>
    </location>
    <ligand>
        <name>thiamine diphosphate</name>
        <dbReference type="ChEBI" id="CHEBI:58937"/>
    </ligand>
</feature>
<dbReference type="PANTHER" id="PTHR43322">
    <property type="entry name" value="1-D-DEOXYXYLULOSE 5-PHOSPHATE SYNTHASE-RELATED"/>
    <property type="match status" value="1"/>
</dbReference>
<comment type="pathway">
    <text evidence="1 10">Metabolic intermediate biosynthesis; 1-deoxy-D-xylulose 5-phosphate biosynthesis; 1-deoxy-D-xylulose 5-phosphate from D-glyceraldehyde 3-phosphate and pyruvate: step 1/1.</text>
</comment>
<evidence type="ECO:0000256" key="5">
    <source>
        <dbReference type="ARBA" id="ARBA00022723"/>
    </source>
</evidence>
<comment type="caution">
    <text evidence="12">The sequence shown here is derived from an EMBL/GenBank/DDBJ whole genome shotgun (WGS) entry which is preliminary data.</text>
</comment>
<name>A0A5N7J2T0_9CLOT</name>
<evidence type="ECO:0000313" key="12">
    <source>
        <dbReference type="EMBL" id="MPQ63047.1"/>
    </source>
</evidence>
<comment type="subunit">
    <text evidence="3 10">Homodimer.</text>
</comment>
<feature type="domain" description="Transketolase-like pyrimidine-binding" evidence="11">
    <location>
        <begin position="315"/>
        <end position="478"/>
    </location>
</feature>
<dbReference type="GO" id="GO:0030976">
    <property type="term" value="F:thiamine pyrophosphate binding"/>
    <property type="evidence" value="ECO:0007669"/>
    <property type="project" value="UniProtKB-UniRule"/>
</dbReference>
<evidence type="ECO:0000256" key="7">
    <source>
        <dbReference type="ARBA" id="ARBA00022977"/>
    </source>
</evidence>
<feature type="binding site" evidence="10">
    <location>
        <position position="286"/>
    </location>
    <ligand>
        <name>thiamine diphosphate</name>
        <dbReference type="ChEBI" id="CHEBI:58937"/>
    </ligand>
</feature>
<dbReference type="InterPro" id="IPR005477">
    <property type="entry name" value="Dxylulose-5-P_synthase"/>
</dbReference>
<dbReference type="CDD" id="cd07033">
    <property type="entry name" value="TPP_PYR_DXS_TK_like"/>
    <property type="match status" value="1"/>
</dbReference>
<dbReference type="NCBIfam" id="TIGR00204">
    <property type="entry name" value="dxs"/>
    <property type="match status" value="1"/>
</dbReference>
<evidence type="ECO:0000256" key="10">
    <source>
        <dbReference type="HAMAP-Rule" id="MF_00315"/>
    </source>
</evidence>
<feature type="binding site" evidence="10">
    <location>
        <begin position="115"/>
        <end position="117"/>
    </location>
    <ligand>
        <name>thiamine diphosphate</name>
        <dbReference type="ChEBI" id="CHEBI:58937"/>
    </ligand>
</feature>
<accession>A0A5N7J2T0</accession>
<evidence type="ECO:0000256" key="3">
    <source>
        <dbReference type="ARBA" id="ARBA00011738"/>
    </source>
</evidence>
<feature type="binding site" evidence="10">
    <location>
        <position position="74"/>
    </location>
    <ligand>
        <name>thiamine diphosphate</name>
        <dbReference type="ChEBI" id="CHEBI:58937"/>
    </ligand>
</feature>
<sequence length="620" mass="68533">MSKILDNFNDINDIKKMTIQELNDFAKEIRHFLVEKVSKTGGHLASNLGVVELTLSLYNVFDLDKDKLIWDVGHQSYVHKILTGRKDKFDLLRNYGGLSGFPKREESKYDVFEAGHSSTSISVGAGIARARDLQKGDYNVISVIGDGALTGGMSFEALNDIGFRKTKMIIVLNDNQMSISKNVGGMSKYLSQFRIDPTYNRIKKEINSTLRKIPNVGDGMINSIQKIKNGIKQVVVPGMLFENMGITYLGPIDGHDIKEVSKVLKLAKKTDGPVIIHVITKKGKGYKFAEEQPNKFHGVGPFNPSNGELCSSHKESYSEAFGDQIVTLAKENKNIVAITAAMPEGTGLESFSKKFNNRFFDVGIAEQHAVTMAAGMASQGLKPIFAVYSTFLQRAYDQILHDVCIQNLPVIFAIDRAGIVGQDGETHQGIFDLSYLSHIPNMTIMAPKCIGELKTMLTFAVKQDYPIAIRYPRGGDNPNVKMSPINDLQRGKWETLLGGGKIAFIATGKMVQNAILVREKLLNMGIEATVVNACFIKPIDKTLLLDLVDKKYSLVTIEDNIVHGGLGSLVLEYVNSLNKKAKVINLGFNDEFIPHGSVDILYKLYKLDVDGIFDSILKLV</sequence>
<dbReference type="GO" id="GO:0000287">
    <property type="term" value="F:magnesium ion binding"/>
    <property type="evidence" value="ECO:0007669"/>
    <property type="project" value="UniProtKB-UniRule"/>
</dbReference>
<feature type="binding site" evidence="10">
    <location>
        <begin position="147"/>
        <end position="148"/>
    </location>
    <ligand>
        <name>thiamine diphosphate</name>
        <dbReference type="ChEBI" id="CHEBI:58937"/>
    </ligand>
</feature>
<dbReference type="InterPro" id="IPR005475">
    <property type="entry name" value="Transketolase-like_Pyr-bd"/>
</dbReference>
<dbReference type="EC" id="2.2.1.7" evidence="10"/>
<dbReference type="InterPro" id="IPR029061">
    <property type="entry name" value="THDP-binding"/>
</dbReference>
<comment type="cofactor">
    <cofactor evidence="10">
        <name>Mg(2+)</name>
        <dbReference type="ChEBI" id="CHEBI:18420"/>
    </cofactor>
    <text evidence="10">Binds 1 Mg(2+) ion per subunit.</text>
</comment>
<dbReference type="SUPFAM" id="SSF52518">
    <property type="entry name" value="Thiamin diphosphate-binding fold (THDP-binding)"/>
    <property type="match status" value="2"/>
</dbReference>